<keyword evidence="1" id="KW-0732">Signal</keyword>
<accession>A0A6A5R924</accession>
<dbReference type="EMBL" id="ML978995">
    <property type="protein sequence ID" value="KAF1924242.1"/>
    <property type="molecule type" value="Genomic_DNA"/>
</dbReference>
<feature type="chain" id="PRO_5025630348" description="ShKT domain-containing protein" evidence="1">
    <location>
        <begin position="17"/>
        <end position="59"/>
    </location>
</feature>
<keyword evidence="3" id="KW-1185">Reference proteome</keyword>
<protein>
    <recommendedName>
        <fullName evidence="4">ShKT domain-containing protein</fullName>
    </recommendedName>
</protein>
<organism evidence="2 3">
    <name type="scientific">Didymella exigua CBS 183.55</name>
    <dbReference type="NCBI Taxonomy" id="1150837"/>
    <lineage>
        <taxon>Eukaryota</taxon>
        <taxon>Fungi</taxon>
        <taxon>Dikarya</taxon>
        <taxon>Ascomycota</taxon>
        <taxon>Pezizomycotina</taxon>
        <taxon>Dothideomycetes</taxon>
        <taxon>Pleosporomycetidae</taxon>
        <taxon>Pleosporales</taxon>
        <taxon>Pleosporineae</taxon>
        <taxon>Didymellaceae</taxon>
        <taxon>Didymella</taxon>
    </lineage>
</organism>
<dbReference type="AlphaFoldDB" id="A0A6A5R924"/>
<evidence type="ECO:0000313" key="3">
    <source>
        <dbReference type="Proteomes" id="UP000800082"/>
    </source>
</evidence>
<evidence type="ECO:0000256" key="1">
    <source>
        <dbReference type="SAM" id="SignalP"/>
    </source>
</evidence>
<sequence length="59" mass="6439">MKSFALLVTLLPMAFARCNDPKENTDLGRCIGWCSDTNSSQPSSVVNECIRTNCNSCVP</sequence>
<dbReference type="RefSeq" id="XP_033444495.1">
    <property type="nucleotide sequence ID" value="XM_033593892.1"/>
</dbReference>
<evidence type="ECO:0008006" key="4">
    <source>
        <dbReference type="Google" id="ProtNLM"/>
    </source>
</evidence>
<reference evidence="2" key="1">
    <citation type="journal article" date="2020" name="Stud. Mycol.">
        <title>101 Dothideomycetes genomes: a test case for predicting lifestyles and emergence of pathogens.</title>
        <authorList>
            <person name="Haridas S."/>
            <person name="Albert R."/>
            <person name="Binder M."/>
            <person name="Bloem J."/>
            <person name="Labutti K."/>
            <person name="Salamov A."/>
            <person name="Andreopoulos B."/>
            <person name="Baker S."/>
            <person name="Barry K."/>
            <person name="Bills G."/>
            <person name="Bluhm B."/>
            <person name="Cannon C."/>
            <person name="Castanera R."/>
            <person name="Culley D."/>
            <person name="Daum C."/>
            <person name="Ezra D."/>
            <person name="Gonzalez J."/>
            <person name="Henrissat B."/>
            <person name="Kuo A."/>
            <person name="Liang C."/>
            <person name="Lipzen A."/>
            <person name="Lutzoni F."/>
            <person name="Magnuson J."/>
            <person name="Mondo S."/>
            <person name="Nolan M."/>
            <person name="Ohm R."/>
            <person name="Pangilinan J."/>
            <person name="Park H.-J."/>
            <person name="Ramirez L."/>
            <person name="Alfaro M."/>
            <person name="Sun H."/>
            <person name="Tritt A."/>
            <person name="Yoshinaga Y."/>
            <person name="Zwiers L.-H."/>
            <person name="Turgeon B."/>
            <person name="Goodwin S."/>
            <person name="Spatafora J."/>
            <person name="Crous P."/>
            <person name="Grigoriev I."/>
        </authorList>
    </citation>
    <scope>NUCLEOTIDE SEQUENCE</scope>
    <source>
        <strain evidence="2">CBS 183.55</strain>
    </source>
</reference>
<proteinExistence type="predicted"/>
<feature type="signal peptide" evidence="1">
    <location>
        <begin position="1"/>
        <end position="16"/>
    </location>
</feature>
<dbReference type="GeneID" id="54351560"/>
<name>A0A6A5R924_9PLEO</name>
<gene>
    <name evidence="2" type="ORF">M421DRAFT_424879</name>
</gene>
<evidence type="ECO:0000313" key="2">
    <source>
        <dbReference type="EMBL" id="KAF1924242.1"/>
    </source>
</evidence>
<dbReference type="Proteomes" id="UP000800082">
    <property type="component" value="Unassembled WGS sequence"/>
</dbReference>